<evidence type="ECO:0000313" key="2">
    <source>
        <dbReference type="Proteomes" id="UP001597469"/>
    </source>
</evidence>
<dbReference type="Proteomes" id="UP001597469">
    <property type="component" value="Unassembled WGS sequence"/>
</dbReference>
<organism evidence="1 2">
    <name type="scientific">Spirosoma soli</name>
    <dbReference type="NCBI Taxonomy" id="1770529"/>
    <lineage>
        <taxon>Bacteria</taxon>
        <taxon>Pseudomonadati</taxon>
        <taxon>Bacteroidota</taxon>
        <taxon>Cytophagia</taxon>
        <taxon>Cytophagales</taxon>
        <taxon>Cytophagaceae</taxon>
        <taxon>Spirosoma</taxon>
    </lineage>
</organism>
<evidence type="ECO:0000313" key="1">
    <source>
        <dbReference type="EMBL" id="MFD2569856.1"/>
    </source>
</evidence>
<keyword evidence="2" id="KW-1185">Reference proteome</keyword>
<protein>
    <submittedName>
        <fullName evidence="1">Uncharacterized protein</fullName>
    </submittedName>
</protein>
<comment type="caution">
    <text evidence="1">The sequence shown here is derived from an EMBL/GenBank/DDBJ whole genome shotgun (WGS) entry which is preliminary data.</text>
</comment>
<accession>A0ABW5M178</accession>
<gene>
    <name evidence="1" type="ORF">ACFSUS_04375</name>
</gene>
<proteinExistence type="predicted"/>
<dbReference type="EMBL" id="JBHULN010000002">
    <property type="protein sequence ID" value="MFD2569856.1"/>
    <property type="molecule type" value="Genomic_DNA"/>
</dbReference>
<name>A0ABW5M178_9BACT</name>
<reference evidence="2" key="1">
    <citation type="journal article" date="2019" name="Int. J. Syst. Evol. Microbiol.">
        <title>The Global Catalogue of Microorganisms (GCM) 10K type strain sequencing project: providing services to taxonomists for standard genome sequencing and annotation.</title>
        <authorList>
            <consortium name="The Broad Institute Genomics Platform"/>
            <consortium name="The Broad Institute Genome Sequencing Center for Infectious Disease"/>
            <person name="Wu L."/>
            <person name="Ma J."/>
        </authorList>
    </citation>
    <scope>NUCLEOTIDE SEQUENCE [LARGE SCALE GENOMIC DNA]</scope>
    <source>
        <strain evidence="2">KCTC 42805</strain>
    </source>
</reference>
<sequence>MNGYQLTSEAPINKGKPTLFVFEQAETFDQVFKATAASKRADAPNFGKEMVIGIALPSTNKPPKLSVSRIFVNDSTLTVRYIRMADTTQTNPAQSSTTTQPTLVVAIPKQTVLKTRLIENGKLIQTLQKRESD</sequence>